<reference evidence="11" key="1">
    <citation type="submission" date="2025-08" db="UniProtKB">
        <authorList>
            <consortium name="RefSeq"/>
        </authorList>
    </citation>
    <scope>IDENTIFICATION</scope>
    <source>
        <tissue evidence="11">Whole organism</tissue>
    </source>
</reference>
<evidence type="ECO:0000313" key="11">
    <source>
        <dbReference type="RefSeq" id="XP_018016417.1"/>
    </source>
</evidence>
<dbReference type="PANTHER" id="PTHR10953">
    <property type="entry name" value="UBIQUITIN-ACTIVATING ENZYME E1"/>
    <property type="match status" value="1"/>
</dbReference>
<dbReference type="GO" id="GO:0005737">
    <property type="term" value="C:cytoplasm"/>
    <property type="evidence" value="ECO:0007669"/>
    <property type="project" value="TreeGrafter"/>
</dbReference>
<gene>
    <name evidence="11" type="primary">LOC108673140</name>
</gene>
<dbReference type="PANTHER" id="PTHR10953:SF162">
    <property type="entry name" value="SUMO-ACTIVATING ENZYME SUBUNIT 1"/>
    <property type="match status" value="1"/>
</dbReference>
<comment type="similarity">
    <text evidence="3">Belongs to the ubiquitin-activating E1 family.</text>
</comment>
<evidence type="ECO:0000259" key="9">
    <source>
        <dbReference type="Pfam" id="PF00899"/>
    </source>
</evidence>
<feature type="domain" description="THIF-type NAD/FAD binding fold" evidence="9">
    <location>
        <begin position="17"/>
        <end position="325"/>
    </location>
</feature>
<dbReference type="OrthoDB" id="412647at2759"/>
<proteinExistence type="inferred from homology"/>
<comment type="subunit">
    <text evidence="6">Heterodimer of SAE1 and UBA2/SAE2. The heterodimer corresponds to the two domains that are encoded on a single polypeptide chain in ubiquitin-activating enzyme E1. Interacts with UBE2I.</text>
</comment>
<dbReference type="GeneID" id="108673140"/>
<evidence type="ECO:0000256" key="3">
    <source>
        <dbReference type="ARBA" id="ARBA00005673"/>
    </source>
</evidence>
<keyword evidence="4" id="KW-0833">Ubl conjugation pathway</keyword>
<dbReference type="CTD" id="41532"/>
<dbReference type="Pfam" id="PF00899">
    <property type="entry name" value="ThiF"/>
    <property type="match status" value="1"/>
</dbReference>
<dbReference type="OMA" id="EFFGQFD"/>
<dbReference type="CDD" id="cd01492">
    <property type="entry name" value="Aos1_SUMO"/>
    <property type="match status" value="1"/>
</dbReference>
<sequence length="337" mass="37264">MLDSLTPVITEDEAALYDRQIRLWGLDSQKRLRASSVLVCGLCGLGAEITKNLVLAGVKSITLMDHTDVTNLDVVANFLAPHDSIGKNIAEASKERAQNLNPMVQVLSDTEDLATKPGSFFGEFDVVVVARCSDKDLLIKINDYCRSSGAVFYAAGVHGMFGYMFVDLNQHNYVEEQKEFTEVVVNGEKQKTEETKMVKRNESFLQLSAALDVDWTSPKYSSRLKRISAGYFIMHVLLEFHALHHRLPAPSMREADRCELLTIKRSLLAKMEVPEDKLDDAFAELVFGQVSPVCAIVGGEVAAEVIKAVTKKDPPHNNFFFFSTLEDGAGIVQCIGA</sequence>
<dbReference type="Proteomes" id="UP000694843">
    <property type="component" value="Unplaced"/>
</dbReference>
<dbReference type="AlphaFoldDB" id="A0A8B7NRT2"/>
<dbReference type="GO" id="GO:0016925">
    <property type="term" value="P:protein sumoylation"/>
    <property type="evidence" value="ECO:0007669"/>
    <property type="project" value="TreeGrafter"/>
</dbReference>
<keyword evidence="5" id="KW-0539">Nucleus</keyword>
<dbReference type="FunFam" id="3.40.50.720:FF:000744">
    <property type="entry name" value="Smt3 activating enzyme 1"/>
    <property type="match status" value="1"/>
</dbReference>
<dbReference type="GO" id="GO:0019948">
    <property type="term" value="F:SUMO activating enzyme activity"/>
    <property type="evidence" value="ECO:0007669"/>
    <property type="project" value="TreeGrafter"/>
</dbReference>
<evidence type="ECO:0000256" key="8">
    <source>
        <dbReference type="ARBA" id="ARBA00044354"/>
    </source>
</evidence>
<dbReference type="PRINTS" id="PR01849">
    <property type="entry name" value="UBIQUITINACT"/>
</dbReference>
<dbReference type="KEGG" id="hazt:108673140"/>
<dbReference type="InterPro" id="IPR035985">
    <property type="entry name" value="Ubiquitin-activating_enz"/>
</dbReference>
<comment type="subcellular location">
    <subcellularLocation>
        <location evidence="1">Nucleus</location>
    </subcellularLocation>
</comment>
<dbReference type="InterPro" id="IPR000594">
    <property type="entry name" value="ThiF_NAD_FAD-bd"/>
</dbReference>
<comment type="pathway">
    <text evidence="2">Protein modification; protein sumoylation.</text>
</comment>
<evidence type="ECO:0000256" key="6">
    <source>
        <dbReference type="ARBA" id="ARBA00026003"/>
    </source>
</evidence>
<evidence type="ECO:0000256" key="7">
    <source>
        <dbReference type="ARBA" id="ARBA00044187"/>
    </source>
</evidence>
<evidence type="ECO:0000256" key="1">
    <source>
        <dbReference type="ARBA" id="ARBA00004123"/>
    </source>
</evidence>
<organism evidence="10 11">
    <name type="scientific">Hyalella azteca</name>
    <name type="common">Amphipod</name>
    <dbReference type="NCBI Taxonomy" id="294128"/>
    <lineage>
        <taxon>Eukaryota</taxon>
        <taxon>Metazoa</taxon>
        <taxon>Ecdysozoa</taxon>
        <taxon>Arthropoda</taxon>
        <taxon>Crustacea</taxon>
        <taxon>Multicrustacea</taxon>
        <taxon>Malacostraca</taxon>
        <taxon>Eumalacostraca</taxon>
        <taxon>Peracarida</taxon>
        <taxon>Amphipoda</taxon>
        <taxon>Senticaudata</taxon>
        <taxon>Talitrida</taxon>
        <taxon>Talitroidea</taxon>
        <taxon>Hyalellidae</taxon>
        <taxon>Hyalella</taxon>
    </lineage>
</organism>
<accession>A0A8B7NRT2</accession>
<evidence type="ECO:0000256" key="2">
    <source>
        <dbReference type="ARBA" id="ARBA00004718"/>
    </source>
</evidence>
<dbReference type="InterPro" id="IPR045886">
    <property type="entry name" value="ThiF/MoeB/HesA"/>
</dbReference>
<dbReference type="SUPFAM" id="SSF69572">
    <property type="entry name" value="Activating enzymes of the ubiquitin-like proteins"/>
    <property type="match status" value="1"/>
</dbReference>
<evidence type="ECO:0000313" key="10">
    <source>
        <dbReference type="Proteomes" id="UP000694843"/>
    </source>
</evidence>
<name>A0A8B7NRT2_HYAAZ</name>
<evidence type="ECO:0000256" key="5">
    <source>
        <dbReference type="ARBA" id="ARBA00023242"/>
    </source>
</evidence>
<dbReference type="InterPro" id="IPR000011">
    <property type="entry name" value="UBQ/SUMO-activ_enz_E1-like"/>
</dbReference>
<dbReference type="Gene3D" id="3.40.50.720">
    <property type="entry name" value="NAD(P)-binding Rossmann-like Domain"/>
    <property type="match status" value="1"/>
</dbReference>
<dbReference type="GO" id="GO:0031510">
    <property type="term" value="C:SUMO activating enzyme complex"/>
    <property type="evidence" value="ECO:0007669"/>
    <property type="project" value="TreeGrafter"/>
</dbReference>
<protein>
    <recommendedName>
        <fullName evidence="7">SUMO-activating enzyme subunit 1</fullName>
    </recommendedName>
    <alternativeName>
        <fullName evidence="8">Ubiquitin-like 1-activating enzyme E1A</fullName>
    </alternativeName>
</protein>
<keyword evidence="10" id="KW-1185">Reference proteome</keyword>
<evidence type="ECO:0000256" key="4">
    <source>
        <dbReference type="ARBA" id="ARBA00022786"/>
    </source>
</evidence>
<dbReference type="RefSeq" id="XP_018016417.1">
    <property type="nucleotide sequence ID" value="XM_018160928.2"/>
</dbReference>